<dbReference type="EMBL" id="JALPRX010000073">
    <property type="protein sequence ID" value="MCK8786026.1"/>
    <property type="molecule type" value="Genomic_DNA"/>
</dbReference>
<feature type="region of interest" description="Disordered" evidence="1">
    <location>
        <begin position="141"/>
        <end position="191"/>
    </location>
</feature>
<reference evidence="2" key="1">
    <citation type="submission" date="2022-04" db="EMBL/GenBank/DDBJ databases">
        <title>Roseomonas acroporae sp. nov., isolated from coral Acropora digitifera.</title>
        <authorList>
            <person name="Sun H."/>
        </authorList>
    </citation>
    <scope>NUCLEOTIDE SEQUENCE</scope>
    <source>
        <strain evidence="2">NAR14</strain>
    </source>
</reference>
<protein>
    <submittedName>
        <fullName evidence="2">Uncharacterized protein</fullName>
    </submittedName>
</protein>
<feature type="compositionally biased region" description="Pro residues" evidence="1">
    <location>
        <begin position="171"/>
        <end position="187"/>
    </location>
</feature>
<sequence length="258" mass="24839">MLTDPIRLASRDPITGAVPPPADGGPPLDDEAAAPIPGNLTFDQFLSGLNPLQHLPVVGTIYRAVTGDEAPPAMRVAGAALFGGPLGMVLAAAGAALEQFRPIQTLAAAIGGTPGGDAATVLANLDGAANRALAEAPGGTASAARGAASGLPAVGPSPAGLPADSPAAGDPVPPGAGPGPMRPPPEPAAATAPVAMAVPAAANVASSAAVSDPATGQDAAGRAVAVAELGQMLMSLRTDPAMEAQIRAAYAIHARRAG</sequence>
<comment type="caution">
    <text evidence="2">The sequence shown here is derived from an EMBL/GenBank/DDBJ whole genome shotgun (WGS) entry which is preliminary data.</text>
</comment>
<keyword evidence="3" id="KW-1185">Reference proteome</keyword>
<dbReference type="RefSeq" id="WP_248668144.1">
    <property type="nucleotide sequence ID" value="NZ_JALPRX010000073.1"/>
</dbReference>
<evidence type="ECO:0000313" key="3">
    <source>
        <dbReference type="Proteomes" id="UP001139516"/>
    </source>
</evidence>
<dbReference type="Proteomes" id="UP001139516">
    <property type="component" value="Unassembled WGS sequence"/>
</dbReference>
<gene>
    <name evidence="2" type="ORF">M0638_16740</name>
</gene>
<evidence type="ECO:0000313" key="2">
    <source>
        <dbReference type="EMBL" id="MCK8786026.1"/>
    </source>
</evidence>
<feature type="compositionally biased region" description="Low complexity" evidence="1">
    <location>
        <begin position="141"/>
        <end position="153"/>
    </location>
</feature>
<accession>A0A9X2BWF6</accession>
<dbReference type="AlphaFoldDB" id="A0A9X2BWF6"/>
<name>A0A9X2BWF6_9PROT</name>
<proteinExistence type="predicted"/>
<organism evidence="2 3">
    <name type="scientific">Roseomonas acroporae</name>
    <dbReference type="NCBI Taxonomy" id="2937791"/>
    <lineage>
        <taxon>Bacteria</taxon>
        <taxon>Pseudomonadati</taxon>
        <taxon>Pseudomonadota</taxon>
        <taxon>Alphaproteobacteria</taxon>
        <taxon>Acetobacterales</taxon>
        <taxon>Roseomonadaceae</taxon>
        <taxon>Roseomonas</taxon>
    </lineage>
</organism>
<feature type="region of interest" description="Disordered" evidence="1">
    <location>
        <begin position="9"/>
        <end position="34"/>
    </location>
</feature>
<evidence type="ECO:0000256" key="1">
    <source>
        <dbReference type="SAM" id="MobiDB-lite"/>
    </source>
</evidence>